<gene>
    <name evidence="1" type="ORF">GCM10009559_12080</name>
</gene>
<sequence length="202" mass="23533">MRELQDREWDLVHSWLDRALRVHLTSFVNLCARQYHHDHPMTTVLRRYREVVTFLDDPRQIRTGSDFETRSLTCIEQLRPLIGELAERDATFEEEERARDPLLWIPPMTILGEAGPGWPFHLVCWNTANALAEGVETPYRAARHIANEAFHEPDDPFGLIAPMTELAERYEDHPHLREQTADQVRATLFDFVDRAPWPLAAS</sequence>
<dbReference type="EMBL" id="BAAAHP010000033">
    <property type="protein sequence ID" value="GAA0926751.1"/>
    <property type="molecule type" value="Genomic_DNA"/>
</dbReference>
<dbReference type="RefSeq" id="WP_343939797.1">
    <property type="nucleotide sequence ID" value="NZ_BAAAHP010000033.1"/>
</dbReference>
<reference evidence="2" key="1">
    <citation type="journal article" date="2019" name="Int. J. Syst. Evol. Microbiol.">
        <title>The Global Catalogue of Microorganisms (GCM) 10K type strain sequencing project: providing services to taxonomists for standard genome sequencing and annotation.</title>
        <authorList>
            <consortium name="The Broad Institute Genomics Platform"/>
            <consortium name="The Broad Institute Genome Sequencing Center for Infectious Disease"/>
            <person name="Wu L."/>
            <person name="Ma J."/>
        </authorList>
    </citation>
    <scope>NUCLEOTIDE SEQUENCE [LARGE SCALE GENOMIC DNA]</scope>
    <source>
        <strain evidence="2">JCM 11117</strain>
    </source>
</reference>
<protein>
    <submittedName>
        <fullName evidence="1">Uncharacterized protein</fullName>
    </submittedName>
</protein>
<comment type="caution">
    <text evidence="1">The sequence shown here is derived from an EMBL/GenBank/DDBJ whole genome shotgun (WGS) entry which is preliminary data.</text>
</comment>
<organism evidence="1 2">
    <name type="scientific">Pseudonocardia zijingensis</name>
    <dbReference type="NCBI Taxonomy" id="153376"/>
    <lineage>
        <taxon>Bacteria</taxon>
        <taxon>Bacillati</taxon>
        <taxon>Actinomycetota</taxon>
        <taxon>Actinomycetes</taxon>
        <taxon>Pseudonocardiales</taxon>
        <taxon>Pseudonocardiaceae</taxon>
        <taxon>Pseudonocardia</taxon>
    </lineage>
</organism>
<dbReference type="Proteomes" id="UP001499967">
    <property type="component" value="Unassembled WGS sequence"/>
</dbReference>
<accession>A0ABP3ZWM7</accession>
<keyword evidence="2" id="KW-1185">Reference proteome</keyword>
<evidence type="ECO:0000313" key="2">
    <source>
        <dbReference type="Proteomes" id="UP001499967"/>
    </source>
</evidence>
<evidence type="ECO:0000313" key="1">
    <source>
        <dbReference type="EMBL" id="GAA0926751.1"/>
    </source>
</evidence>
<proteinExistence type="predicted"/>
<name>A0ABP3ZWM7_9PSEU</name>